<dbReference type="InterPro" id="IPR010666">
    <property type="entry name" value="Znf_GRF"/>
</dbReference>
<keyword evidence="1" id="KW-0479">Metal-binding</keyword>
<evidence type="ECO:0000313" key="7">
    <source>
        <dbReference type="EnsemblPlants" id="HORVU.MOREX.r3.3HG0307200.1"/>
    </source>
</evidence>
<dbReference type="Pfam" id="PF06839">
    <property type="entry name" value="Zn_ribbon_GRF"/>
    <property type="match status" value="1"/>
</dbReference>
<evidence type="ECO:0000256" key="3">
    <source>
        <dbReference type="ARBA" id="ARBA00022833"/>
    </source>
</evidence>
<dbReference type="PROSITE" id="PS51999">
    <property type="entry name" value="ZF_GRF"/>
    <property type="match status" value="1"/>
</dbReference>
<accession>A0A8I6Y0H1</accession>
<dbReference type="AlphaFoldDB" id="A0A8I6Y0H1"/>
<keyword evidence="3" id="KW-0862">Zinc</keyword>
<dbReference type="PANTHER" id="PTHR33680:SF7">
    <property type="entry name" value="OS02G0474200 PROTEIN"/>
    <property type="match status" value="1"/>
</dbReference>
<evidence type="ECO:0000256" key="4">
    <source>
        <dbReference type="PROSITE-ProRule" id="PRU01343"/>
    </source>
</evidence>
<evidence type="ECO:0000313" key="8">
    <source>
        <dbReference type="Proteomes" id="UP000011116"/>
    </source>
</evidence>
<dbReference type="PANTHER" id="PTHR33680">
    <property type="entry name" value="OS07G0190500 PROTEIN"/>
    <property type="match status" value="1"/>
</dbReference>
<feature type="domain" description="GRF-type" evidence="6">
    <location>
        <begin position="38"/>
        <end position="80"/>
    </location>
</feature>
<feature type="compositionally biased region" description="Polar residues" evidence="5">
    <location>
        <begin position="1"/>
        <end position="29"/>
    </location>
</feature>
<dbReference type="EnsemblPlants" id="HORVU.MOREX.r3.3HG0307200.1">
    <property type="protein sequence ID" value="HORVU.MOREX.r3.3HG0307200.1"/>
    <property type="gene ID" value="HORVU.MOREX.r3.3HG0307200"/>
</dbReference>
<organism evidence="7 8">
    <name type="scientific">Hordeum vulgare subsp. vulgare</name>
    <name type="common">Domesticated barley</name>
    <dbReference type="NCBI Taxonomy" id="112509"/>
    <lineage>
        <taxon>Eukaryota</taxon>
        <taxon>Viridiplantae</taxon>
        <taxon>Streptophyta</taxon>
        <taxon>Embryophyta</taxon>
        <taxon>Tracheophyta</taxon>
        <taxon>Spermatophyta</taxon>
        <taxon>Magnoliopsida</taxon>
        <taxon>Liliopsida</taxon>
        <taxon>Poales</taxon>
        <taxon>Poaceae</taxon>
        <taxon>BOP clade</taxon>
        <taxon>Pooideae</taxon>
        <taxon>Triticodae</taxon>
        <taxon>Triticeae</taxon>
        <taxon>Hordeinae</taxon>
        <taxon>Hordeum</taxon>
    </lineage>
</organism>
<keyword evidence="2 4" id="KW-0863">Zinc-finger</keyword>
<protein>
    <recommendedName>
        <fullName evidence="6">GRF-type domain-containing protein</fullName>
    </recommendedName>
</protein>
<dbReference type="GO" id="GO:0008270">
    <property type="term" value="F:zinc ion binding"/>
    <property type="evidence" value="ECO:0007669"/>
    <property type="project" value="UniProtKB-KW"/>
</dbReference>
<dbReference type="Proteomes" id="UP000011116">
    <property type="component" value="Chromosome 3H"/>
</dbReference>
<reference evidence="7" key="2">
    <citation type="submission" date="2020-10" db="EMBL/GenBank/DDBJ databases">
        <authorList>
            <person name="Scholz U."/>
            <person name="Mascher M."/>
            <person name="Fiebig A."/>
        </authorList>
    </citation>
    <scope>NUCLEOTIDE SEQUENCE [LARGE SCALE GENOMIC DNA]</scope>
    <source>
        <strain evidence="7">cv. Morex</strain>
    </source>
</reference>
<name>A0A8I6Y0H1_HORVV</name>
<sequence length="127" mass="14805">MLSPKTTTMGLSKSQVRSQPHPSHHTVNQAPPLPLNRCPECNVGYISWFVSATAENLGRQFYKCERGYGGCSFWKWENKYIQYFSARWGHLLSHPSVYRHVTLLEEFQAWLKKVFILVTIKMRSFPI</sequence>
<evidence type="ECO:0000259" key="6">
    <source>
        <dbReference type="PROSITE" id="PS51999"/>
    </source>
</evidence>
<evidence type="ECO:0000256" key="1">
    <source>
        <dbReference type="ARBA" id="ARBA00022723"/>
    </source>
</evidence>
<proteinExistence type="predicted"/>
<reference evidence="8" key="1">
    <citation type="journal article" date="2012" name="Nature">
        <title>A physical, genetic and functional sequence assembly of the barley genome.</title>
        <authorList>
            <consortium name="The International Barley Genome Sequencing Consortium"/>
            <person name="Mayer K.F."/>
            <person name="Waugh R."/>
            <person name="Brown J.W."/>
            <person name="Schulman A."/>
            <person name="Langridge P."/>
            <person name="Platzer M."/>
            <person name="Fincher G.B."/>
            <person name="Muehlbauer G.J."/>
            <person name="Sato K."/>
            <person name="Close T.J."/>
            <person name="Wise R.P."/>
            <person name="Stein N."/>
        </authorList>
    </citation>
    <scope>NUCLEOTIDE SEQUENCE [LARGE SCALE GENOMIC DNA]</scope>
    <source>
        <strain evidence="8">cv. Morex</strain>
    </source>
</reference>
<feature type="region of interest" description="Disordered" evidence="5">
    <location>
        <begin position="1"/>
        <end position="32"/>
    </location>
</feature>
<keyword evidence="8" id="KW-1185">Reference proteome</keyword>
<evidence type="ECO:0000256" key="2">
    <source>
        <dbReference type="ARBA" id="ARBA00022771"/>
    </source>
</evidence>
<reference evidence="7" key="3">
    <citation type="submission" date="2022-01" db="UniProtKB">
        <authorList>
            <consortium name="EnsemblPlants"/>
        </authorList>
    </citation>
    <scope>IDENTIFICATION</scope>
    <source>
        <strain evidence="7">subsp. vulgare</strain>
    </source>
</reference>
<dbReference type="Gramene" id="HORVU.MOREX.r2.3HG0256660.1">
    <property type="protein sequence ID" value="HORVU.MOREX.r2.3HG0256660.1"/>
    <property type="gene ID" value="HORVU.MOREX.r2.3HG0256660"/>
</dbReference>
<dbReference type="Gramene" id="HORVU.MOREX.r3.3HG0307200.1">
    <property type="protein sequence ID" value="HORVU.MOREX.r3.3HG0307200.1"/>
    <property type="gene ID" value="HORVU.MOREX.r3.3HG0307200"/>
</dbReference>
<evidence type="ECO:0000256" key="5">
    <source>
        <dbReference type="SAM" id="MobiDB-lite"/>
    </source>
</evidence>